<dbReference type="Proteomes" id="UP000195696">
    <property type="component" value="Unassembled WGS sequence"/>
</dbReference>
<sequence>MAKNKNEKKKQQNKQQNKPETGNPKLDGPNFPAT</sequence>
<organism evidence="2 3">
    <name type="scientific">Bacillus mycoides</name>
    <dbReference type="NCBI Taxonomy" id="1405"/>
    <lineage>
        <taxon>Bacteria</taxon>
        <taxon>Bacillati</taxon>
        <taxon>Bacillota</taxon>
        <taxon>Bacilli</taxon>
        <taxon>Bacillales</taxon>
        <taxon>Bacillaceae</taxon>
        <taxon>Bacillus</taxon>
        <taxon>Bacillus cereus group</taxon>
    </lineage>
</organism>
<reference evidence="2 3" key="1">
    <citation type="submission" date="2016-08" db="EMBL/GenBank/DDBJ databases">
        <authorList>
            <person name="Seilhamer J.J."/>
        </authorList>
    </citation>
    <scope>NUCLEOTIDE SEQUENCE [LARGE SCALE GENOMIC DNA]</scope>
    <source>
        <strain evidence="2 3">SDA_GO95</strain>
    </source>
</reference>
<protein>
    <submittedName>
        <fullName evidence="2">Uncharacterized protein</fullName>
    </submittedName>
</protein>
<evidence type="ECO:0000256" key="1">
    <source>
        <dbReference type="SAM" id="MobiDB-lite"/>
    </source>
</evidence>
<proteinExistence type="predicted"/>
<dbReference type="EMBL" id="FMAK01000026">
    <property type="protein sequence ID" value="SCB67360.1"/>
    <property type="molecule type" value="Genomic_DNA"/>
</dbReference>
<feature type="compositionally biased region" description="Basic residues" evidence="1">
    <location>
        <begin position="1"/>
        <end position="12"/>
    </location>
</feature>
<feature type="region of interest" description="Disordered" evidence="1">
    <location>
        <begin position="1"/>
        <end position="34"/>
    </location>
</feature>
<accession>A0A1C4BZ82</accession>
<gene>
    <name evidence="2" type="ORF">BWGO95_01483</name>
</gene>
<evidence type="ECO:0000313" key="2">
    <source>
        <dbReference type="EMBL" id="SCB67360.1"/>
    </source>
</evidence>
<dbReference type="AlphaFoldDB" id="A0A1C4BZ82"/>
<evidence type="ECO:0000313" key="3">
    <source>
        <dbReference type="Proteomes" id="UP000195696"/>
    </source>
</evidence>
<name>A0A1C4BZ82_BACMY</name>